<keyword evidence="1" id="KW-0137">Centromere</keyword>
<feature type="coiled-coil region" evidence="2">
    <location>
        <begin position="35"/>
        <end position="111"/>
    </location>
</feature>
<organism evidence="3 4">
    <name type="scientific">Petrolisthes manimaculis</name>
    <dbReference type="NCBI Taxonomy" id="1843537"/>
    <lineage>
        <taxon>Eukaryota</taxon>
        <taxon>Metazoa</taxon>
        <taxon>Ecdysozoa</taxon>
        <taxon>Arthropoda</taxon>
        <taxon>Crustacea</taxon>
        <taxon>Multicrustacea</taxon>
        <taxon>Malacostraca</taxon>
        <taxon>Eumalacostraca</taxon>
        <taxon>Eucarida</taxon>
        <taxon>Decapoda</taxon>
        <taxon>Pleocyemata</taxon>
        <taxon>Anomura</taxon>
        <taxon>Galatheoidea</taxon>
        <taxon>Porcellanidae</taxon>
        <taxon>Petrolisthes</taxon>
    </lineage>
</organism>
<evidence type="ECO:0000313" key="3">
    <source>
        <dbReference type="EMBL" id="KAK4307539.1"/>
    </source>
</evidence>
<keyword evidence="1" id="KW-0995">Kinetochore</keyword>
<sequence>MDLKHHLNVLDQMTNQLMTQAISSTNDRAELNGTSDNFFQAIESAQQRKQALKENIRELLSVEENVLAQQDDLRSQTTQLLSELAAVEENKSELEKEIKCLTSSIKYKKEQESLLNDKLASSTNPMKDFPDFINVYNLYSNLSNVRWDNSTPEDTVKGFVLHPDKKEVIPFKLVKKSHTQFFITNFLWEQIGSDNDFL</sequence>
<dbReference type="GO" id="GO:0000776">
    <property type="term" value="C:kinetochore"/>
    <property type="evidence" value="ECO:0007669"/>
    <property type="project" value="UniProtKB-KW"/>
</dbReference>
<comment type="similarity">
    <text evidence="1">Belongs to the SPC24 family.</text>
</comment>
<dbReference type="GO" id="GO:0051301">
    <property type="term" value="P:cell division"/>
    <property type="evidence" value="ECO:0007669"/>
    <property type="project" value="UniProtKB-UniRule"/>
</dbReference>
<proteinExistence type="inferred from homology"/>
<protein>
    <recommendedName>
        <fullName evidence="1">Kinetochore protein Spc24</fullName>
    </recommendedName>
</protein>
<accession>A0AAE1PFM7</accession>
<dbReference type="GO" id="GO:0005634">
    <property type="term" value="C:nucleus"/>
    <property type="evidence" value="ECO:0007669"/>
    <property type="project" value="UniProtKB-SubCell"/>
</dbReference>
<gene>
    <name evidence="3" type="ORF">Pmani_020686</name>
</gene>
<comment type="function">
    <text evidence="1">Acts as a component of the essential kinetochore-associated NDC80 complex, which is required for chromosome segregation and spindle checkpoint activity.</text>
</comment>
<dbReference type="InterPro" id="IPR013252">
    <property type="entry name" value="Ndc80_Spc24"/>
</dbReference>
<keyword evidence="1" id="KW-0131">Cell cycle</keyword>
<dbReference type="EMBL" id="JAWZYT010001992">
    <property type="protein sequence ID" value="KAK4307539.1"/>
    <property type="molecule type" value="Genomic_DNA"/>
</dbReference>
<dbReference type="Pfam" id="PF08286">
    <property type="entry name" value="Spc24"/>
    <property type="match status" value="1"/>
</dbReference>
<dbReference type="AlphaFoldDB" id="A0AAE1PFM7"/>
<comment type="subunit">
    <text evidence="1">Component of the NDC80 complex.</text>
</comment>
<keyword evidence="1" id="KW-0498">Mitosis</keyword>
<reference evidence="3" key="1">
    <citation type="submission" date="2023-11" db="EMBL/GenBank/DDBJ databases">
        <title>Genome assemblies of two species of porcelain crab, Petrolisthes cinctipes and Petrolisthes manimaculis (Anomura: Porcellanidae).</title>
        <authorList>
            <person name="Angst P."/>
        </authorList>
    </citation>
    <scope>NUCLEOTIDE SEQUENCE</scope>
    <source>
        <strain evidence="3">PB745_02</strain>
        <tissue evidence="3">Gill</tissue>
    </source>
</reference>
<dbReference type="Gene3D" id="3.30.160.570">
    <property type="entry name" value="Ncd80 complex, Spc24 subunit"/>
    <property type="match status" value="1"/>
</dbReference>
<keyword evidence="1" id="KW-0158">Chromosome</keyword>
<comment type="subcellular location">
    <subcellularLocation>
        <location evidence="1">Nucleus</location>
    </subcellularLocation>
    <subcellularLocation>
        <location evidence="1">Chromosome</location>
        <location evidence="1">Centromere</location>
        <location evidence="1">Kinetochore</location>
    </subcellularLocation>
</comment>
<dbReference type="Proteomes" id="UP001292094">
    <property type="component" value="Unassembled WGS sequence"/>
</dbReference>
<keyword evidence="4" id="KW-1185">Reference proteome</keyword>
<evidence type="ECO:0000256" key="2">
    <source>
        <dbReference type="SAM" id="Coils"/>
    </source>
</evidence>
<keyword evidence="2" id="KW-0175">Coiled coil</keyword>
<name>A0AAE1PFM7_9EUCA</name>
<evidence type="ECO:0000256" key="1">
    <source>
        <dbReference type="RuleBase" id="RU368011"/>
    </source>
</evidence>
<keyword evidence="1" id="KW-0539">Nucleus</keyword>
<comment type="caution">
    <text evidence="3">The sequence shown here is derived from an EMBL/GenBank/DDBJ whole genome shotgun (WGS) entry which is preliminary data.</text>
</comment>
<keyword evidence="1" id="KW-0132">Cell division</keyword>
<evidence type="ECO:0000313" key="4">
    <source>
        <dbReference type="Proteomes" id="UP001292094"/>
    </source>
</evidence>